<keyword evidence="1" id="KW-0472">Membrane</keyword>
<keyword evidence="4" id="KW-1185">Reference proteome</keyword>
<dbReference type="SUPFAM" id="SSF81469">
    <property type="entry name" value="Bacterial aa3 type cytochrome c oxidase subunit IV"/>
    <property type="match status" value="1"/>
</dbReference>
<dbReference type="Proteomes" id="UP000295301">
    <property type="component" value="Unassembled WGS sequence"/>
</dbReference>
<feature type="transmembrane region" description="Helical" evidence="1">
    <location>
        <begin position="21"/>
        <end position="42"/>
    </location>
</feature>
<dbReference type="EMBL" id="SMUV01000071">
    <property type="protein sequence ID" value="TDK43753.1"/>
    <property type="molecule type" value="Genomic_DNA"/>
</dbReference>
<gene>
    <name evidence="3" type="ORF">E1832_15865</name>
</gene>
<proteinExistence type="predicted"/>
<evidence type="ECO:0000256" key="1">
    <source>
        <dbReference type="SAM" id="Phobius"/>
    </source>
</evidence>
<dbReference type="Pfam" id="PF07835">
    <property type="entry name" value="COX4_pro_2"/>
    <property type="match status" value="1"/>
</dbReference>
<reference evidence="3 4" key="1">
    <citation type="submission" date="2019-03" db="EMBL/GenBank/DDBJ databases">
        <title>Ruegeria lutea sp. nov., a novel strain, isolated from marine sediment, the Masan Bay, South Korea.</title>
        <authorList>
            <person name="Kim J."/>
            <person name="Kim D.-Y."/>
            <person name="Lee S.-S."/>
        </authorList>
    </citation>
    <scope>NUCLEOTIDE SEQUENCE [LARGE SCALE GENOMIC DNA]</scope>
    <source>
        <strain evidence="3 4">318-1</strain>
    </source>
</reference>
<organism evidence="3 4">
    <name type="scientific">Antarcticimicrobium luteum</name>
    <dbReference type="NCBI Taxonomy" id="2547397"/>
    <lineage>
        <taxon>Bacteria</taxon>
        <taxon>Pseudomonadati</taxon>
        <taxon>Pseudomonadota</taxon>
        <taxon>Alphaproteobacteria</taxon>
        <taxon>Rhodobacterales</taxon>
        <taxon>Paracoccaceae</taxon>
        <taxon>Antarcticimicrobium</taxon>
    </lineage>
</organism>
<evidence type="ECO:0000259" key="2">
    <source>
        <dbReference type="Pfam" id="PF07835"/>
    </source>
</evidence>
<dbReference type="InterPro" id="IPR036596">
    <property type="entry name" value="Cyt-C_aa3_sf"/>
</dbReference>
<protein>
    <submittedName>
        <fullName evidence="3">Aa3-type cytochrome c oxidase subunit IV</fullName>
    </submittedName>
</protein>
<keyword evidence="1" id="KW-0812">Transmembrane</keyword>
<evidence type="ECO:0000313" key="3">
    <source>
        <dbReference type="EMBL" id="TDK43753.1"/>
    </source>
</evidence>
<dbReference type="InterPro" id="IPR012422">
    <property type="entry name" value="Cyt_c_oxidase_su4_bac-aa3"/>
</dbReference>
<keyword evidence="1" id="KW-1133">Transmembrane helix</keyword>
<dbReference type="OrthoDB" id="7691500at2"/>
<sequence>MAEHKHGDMDISVQTETFNGFVKFVTWSVIVLLALLVFMAIFTT</sequence>
<name>A0A4R5UWS8_9RHOB</name>
<dbReference type="AlphaFoldDB" id="A0A4R5UWS8"/>
<feature type="domain" description="Cytochrome c oxidase subunit IV bacterial aa3 type" evidence="2">
    <location>
        <begin position="4"/>
        <end position="42"/>
    </location>
</feature>
<evidence type="ECO:0000313" key="4">
    <source>
        <dbReference type="Proteomes" id="UP000295301"/>
    </source>
</evidence>
<accession>A0A4R5UWS8</accession>
<comment type="caution">
    <text evidence="3">The sequence shown here is derived from an EMBL/GenBank/DDBJ whole genome shotgun (WGS) entry which is preliminary data.</text>
</comment>
<dbReference type="Gene3D" id="1.20.5.160">
    <property type="entry name" value="Bacterial aa3 type cytochrome c oxidase subunit IV"/>
    <property type="match status" value="1"/>
</dbReference>
<dbReference type="RefSeq" id="WP_133360752.1">
    <property type="nucleotide sequence ID" value="NZ_SMUV01000071.1"/>
</dbReference>